<keyword evidence="6 10" id="KW-0418">Kinase</keyword>
<evidence type="ECO:0000256" key="2">
    <source>
        <dbReference type="ARBA" id="ARBA00012438"/>
    </source>
</evidence>
<dbReference type="InterPro" id="IPR005467">
    <property type="entry name" value="His_kinase_dom"/>
</dbReference>
<evidence type="ECO:0000256" key="8">
    <source>
        <dbReference type="SAM" id="Coils"/>
    </source>
</evidence>
<dbReference type="GO" id="GO:0005524">
    <property type="term" value="F:ATP binding"/>
    <property type="evidence" value="ECO:0007669"/>
    <property type="project" value="UniProtKB-KW"/>
</dbReference>
<protein>
    <recommendedName>
        <fullName evidence="2">histidine kinase</fullName>
        <ecNumber evidence="2">2.7.13.3</ecNumber>
    </recommendedName>
</protein>
<dbReference type="InterPro" id="IPR011990">
    <property type="entry name" value="TPR-like_helical_dom_sf"/>
</dbReference>
<dbReference type="PROSITE" id="PS50109">
    <property type="entry name" value="HIS_KIN"/>
    <property type="match status" value="1"/>
</dbReference>
<dbReference type="InterPro" id="IPR036890">
    <property type="entry name" value="HATPase_C_sf"/>
</dbReference>
<dbReference type="SUPFAM" id="SSF55874">
    <property type="entry name" value="ATPase domain of HSP90 chaperone/DNA topoisomerase II/histidine kinase"/>
    <property type="match status" value="1"/>
</dbReference>
<dbReference type="GO" id="GO:0004673">
    <property type="term" value="F:protein histidine kinase activity"/>
    <property type="evidence" value="ECO:0007669"/>
    <property type="project" value="UniProtKB-EC"/>
</dbReference>
<accession>A0A327ND58</accession>
<dbReference type="EC" id="2.7.13.3" evidence="2"/>
<keyword evidence="4" id="KW-0808">Transferase</keyword>
<evidence type="ECO:0000256" key="7">
    <source>
        <dbReference type="ARBA" id="ARBA00022840"/>
    </source>
</evidence>
<keyword evidence="5" id="KW-0547">Nucleotide-binding</keyword>
<dbReference type="SUPFAM" id="SSF48452">
    <property type="entry name" value="TPR-like"/>
    <property type="match status" value="2"/>
</dbReference>
<dbReference type="OrthoDB" id="9767435at2"/>
<evidence type="ECO:0000256" key="3">
    <source>
        <dbReference type="ARBA" id="ARBA00022553"/>
    </source>
</evidence>
<reference evidence="10 11" key="1">
    <citation type="submission" date="2018-06" db="EMBL/GenBank/DDBJ databases">
        <title>Spirosoma sp. HMF3257 Genome sequencing and assembly.</title>
        <authorList>
            <person name="Kang H."/>
            <person name="Cha I."/>
            <person name="Kim H."/>
            <person name="Kang J."/>
            <person name="Joh K."/>
        </authorList>
    </citation>
    <scope>NUCLEOTIDE SEQUENCE [LARGE SCALE GENOMIC DNA]</scope>
    <source>
        <strain evidence="10 11">HMF3257</strain>
    </source>
</reference>
<dbReference type="InterPro" id="IPR003594">
    <property type="entry name" value="HATPase_dom"/>
</dbReference>
<dbReference type="Proteomes" id="UP000249016">
    <property type="component" value="Unassembled WGS sequence"/>
</dbReference>
<dbReference type="PANTHER" id="PTHR41523:SF8">
    <property type="entry name" value="ETHYLENE RESPONSE SENSOR PROTEIN"/>
    <property type="match status" value="1"/>
</dbReference>
<evidence type="ECO:0000313" key="10">
    <source>
        <dbReference type="EMBL" id="RAI73200.1"/>
    </source>
</evidence>
<keyword evidence="3" id="KW-0597">Phosphoprotein</keyword>
<dbReference type="Gene3D" id="1.25.40.10">
    <property type="entry name" value="Tetratricopeptide repeat domain"/>
    <property type="match status" value="2"/>
</dbReference>
<keyword evidence="11" id="KW-1185">Reference proteome</keyword>
<evidence type="ECO:0000259" key="9">
    <source>
        <dbReference type="PROSITE" id="PS50109"/>
    </source>
</evidence>
<keyword evidence="8" id="KW-0175">Coiled coil</keyword>
<dbReference type="AlphaFoldDB" id="A0A327ND58"/>
<comment type="caution">
    <text evidence="10">The sequence shown here is derived from an EMBL/GenBank/DDBJ whole genome shotgun (WGS) entry which is preliminary data.</text>
</comment>
<dbReference type="PANTHER" id="PTHR41523">
    <property type="entry name" value="TWO-COMPONENT SYSTEM SENSOR PROTEIN"/>
    <property type="match status" value="1"/>
</dbReference>
<comment type="catalytic activity">
    <reaction evidence="1">
        <text>ATP + protein L-histidine = ADP + protein N-phospho-L-histidine.</text>
        <dbReference type="EC" id="2.7.13.3"/>
    </reaction>
</comment>
<name>A0A327ND58_9BACT</name>
<evidence type="ECO:0000256" key="5">
    <source>
        <dbReference type="ARBA" id="ARBA00022741"/>
    </source>
</evidence>
<sequence>MESVTFFPFLQSRIRPIGSVRSTRSILQWPSRFAWVNVCLFFSLLTSHLPAHGQNINRQMAHQLLAQLTKSKADTGRVRILFELGKYQLFKPGNVPEDLNRSLAYLNQAKQLSDSLHLLAWQHEIDAVRVANYLEGANSKEAYALFDQLIADCRRTGDRASEANARFRLGFCISFTTKKYPEIFDNYNQAIAIYRSLHNQKQELLILHEIAGLHTNLGQLGLAEKEFQTILKRYKAIGYPKLHYTYNWLSTISRLKGDFNKSLFYSLQCIESMNRTGDTLSAASFYGNLAQMYFELGRYRQSNEWYRKTLAKWRQEGLPNFGMYSAANIIVRDLIDQHRPQEALKLINDLVTQIPTINFIQKGSVAQSFAYSYDALKNDKLAEKYYLDAMMWYMKANHDFEMSRKAQLEVGRFYVERNQFKKGNFYVRPLLVDSTKKNSLSLLKDIHFILFKIDSALGDYKSAIAHFRVHKSLNDSIFNETKNNQFDQLEVQYETQKNRQNIVLLEKQKTVQDGELKQTRIVRNGILGGSILLLCLLALSYNRYRLKRRSNQLLEIKQHEINRKNQTLETLLSEQQQLLTEKEWMLKEIHHRVKNNLQIITSLLHSQGVFLKDEAAQSAIRESQNRVHAMALIHQKLYQSDRLAAIPMAGYIDEIVDYLIKSFDREGIIHKRINVAPLELDVTLAVPLGLILNEAVTNSLKYAFKDGKPGIICVKLTAQKNHYLLVISDDGTGLPADFNPQMSQTLGMSLMHGLSKQIGGSLQIRQNDDKGVEVRLEFSEEAVGKEQITTL</sequence>
<dbReference type="Gene3D" id="3.30.565.10">
    <property type="entry name" value="Histidine kinase-like ATPase, C-terminal domain"/>
    <property type="match status" value="1"/>
</dbReference>
<dbReference type="Pfam" id="PF02518">
    <property type="entry name" value="HATPase_c"/>
    <property type="match status" value="1"/>
</dbReference>
<evidence type="ECO:0000313" key="11">
    <source>
        <dbReference type="Proteomes" id="UP000249016"/>
    </source>
</evidence>
<evidence type="ECO:0000256" key="6">
    <source>
        <dbReference type="ARBA" id="ARBA00022777"/>
    </source>
</evidence>
<dbReference type="EMBL" id="QLII01000002">
    <property type="protein sequence ID" value="RAI73200.1"/>
    <property type="molecule type" value="Genomic_DNA"/>
</dbReference>
<keyword evidence="7" id="KW-0067">ATP-binding</keyword>
<dbReference type="Pfam" id="PF13374">
    <property type="entry name" value="TPR_10"/>
    <property type="match status" value="1"/>
</dbReference>
<organism evidence="10 11">
    <name type="scientific">Spirosoma telluris</name>
    <dbReference type="NCBI Taxonomy" id="2183553"/>
    <lineage>
        <taxon>Bacteria</taxon>
        <taxon>Pseudomonadati</taxon>
        <taxon>Bacteroidota</taxon>
        <taxon>Cytophagia</taxon>
        <taxon>Cytophagales</taxon>
        <taxon>Cytophagaceae</taxon>
        <taxon>Spirosoma</taxon>
    </lineage>
</organism>
<feature type="coiled-coil region" evidence="8">
    <location>
        <begin position="554"/>
        <end position="581"/>
    </location>
</feature>
<proteinExistence type="predicted"/>
<dbReference type="Pfam" id="PF07568">
    <property type="entry name" value="HisKA_2"/>
    <property type="match status" value="1"/>
</dbReference>
<dbReference type="InterPro" id="IPR011495">
    <property type="entry name" value="Sig_transdc_His_kin_sub2_dim/P"/>
</dbReference>
<dbReference type="Gene3D" id="3.30.450.20">
    <property type="entry name" value="PAS domain"/>
    <property type="match status" value="1"/>
</dbReference>
<gene>
    <name evidence="10" type="ORF">HMF3257_37710</name>
</gene>
<evidence type="ECO:0000256" key="1">
    <source>
        <dbReference type="ARBA" id="ARBA00000085"/>
    </source>
</evidence>
<evidence type="ECO:0000256" key="4">
    <source>
        <dbReference type="ARBA" id="ARBA00022679"/>
    </source>
</evidence>
<feature type="domain" description="Histidine kinase" evidence="9">
    <location>
        <begin position="688"/>
        <end position="782"/>
    </location>
</feature>
<dbReference type="SMART" id="SM00387">
    <property type="entry name" value="HATPase_c"/>
    <property type="match status" value="1"/>
</dbReference>